<reference evidence="5" key="1">
    <citation type="submission" date="2022-09" db="EMBL/GenBank/DDBJ databases">
        <title>Haloadaptaus new haloarchaeum isolated from saline soil.</title>
        <authorList>
            <person name="Duran-Viseras A."/>
            <person name="Sanchez-Porro C."/>
            <person name="Ventosa A."/>
        </authorList>
    </citation>
    <scope>NUCLEOTIDE SEQUENCE</scope>
    <source>
        <strain evidence="5">F3-133</strain>
    </source>
</reference>
<dbReference type="Proteomes" id="UP001149411">
    <property type="component" value="Unassembled WGS sequence"/>
</dbReference>
<evidence type="ECO:0000256" key="4">
    <source>
        <dbReference type="ARBA" id="ARBA00022764"/>
    </source>
</evidence>
<accession>A0A9Q4C542</accession>
<evidence type="ECO:0000313" key="5">
    <source>
        <dbReference type="EMBL" id="MCX2819104.1"/>
    </source>
</evidence>
<dbReference type="Gene3D" id="3.40.190.10">
    <property type="entry name" value="Periplasmic binding protein-like II"/>
    <property type="match status" value="2"/>
</dbReference>
<comment type="subcellular location">
    <subcellularLocation>
        <location evidence="1">Periplasm</location>
    </subcellularLocation>
</comment>
<keyword evidence="3" id="KW-0732">Signal</keyword>
<dbReference type="GO" id="GO:0015888">
    <property type="term" value="P:thiamine transport"/>
    <property type="evidence" value="ECO:0007669"/>
    <property type="project" value="TreeGrafter"/>
</dbReference>
<name>A0A9Q4C542_9EURY</name>
<sequence length="362" mass="39639">MTGSSETYSRRDLIKTAGGLVAGTGLTTGCLGDGGEDRPLRVSPYSGAYGEVFEEVVVEGFRDEYGIEVEVAPGWDERVTELRSTVGSGGSVPYDIVGVAGQNYLIGINEGLFEPVRYQNVPNADDVWDFMRGYRTDEYGVPGEAGVSGIMYDEGGPYAEGWDGLLSSDAPVGMDTGYWDVSLLVTALMSEELPGAEEFNQPEAHETLLSEFEEVSERVDVWYQGGAEVWEIMERGQVDQAVFYYASGRAGIESRGLDYGMAIPDTAPAYYTNFCVTKGSPNREDAERFLNYMLREEVQREWVSEGYYVPANSTVAGDYPDSVAGVYPIDEEGMRGFLTVPDWEGIEGSVDELSNGFNERIA</sequence>
<evidence type="ECO:0000256" key="2">
    <source>
        <dbReference type="ARBA" id="ARBA00022448"/>
    </source>
</evidence>
<comment type="caution">
    <text evidence="5">The sequence shown here is derived from an EMBL/GenBank/DDBJ whole genome shotgun (WGS) entry which is preliminary data.</text>
</comment>
<dbReference type="InterPro" id="IPR006059">
    <property type="entry name" value="SBP"/>
</dbReference>
<dbReference type="SUPFAM" id="SSF53850">
    <property type="entry name" value="Periplasmic binding protein-like II"/>
    <property type="match status" value="1"/>
</dbReference>
<keyword evidence="2" id="KW-0813">Transport</keyword>
<evidence type="ECO:0000256" key="3">
    <source>
        <dbReference type="ARBA" id="ARBA00022729"/>
    </source>
</evidence>
<organism evidence="5 6">
    <name type="scientific">Halorutilus salinus</name>
    <dbReference type="NCBI Taxonomy" id="2487751"/>
    <lineage>
        <taxon>Archaea</taxon>
        <taxon>Methanobacteriati</taxon>
        <taxon>Methanobacteriota</taxon>
        <taxon>Stenosarchaea group</taxon>
        <taxon>Halobacteria</taxon>
        <taxon>Halorutilales</taxon>
        <taxon>Halorutilaceae</taxon>
        <taxon>Halorutilus</taxon>
    </lineage>
</organism>
<dbReference type="EMBL" id="RKLV01000006">
    <property type="protein sequence ID" value="MCX2819104.1"/>
    <property type="molecule type" value="Genomic_DNA"/>
</dbReference>
<protein>
    <submittedName>
        <fullName evidence="5">Extracellular solute-binding protein</fullName>
    </submittedName>
</protein>
<dbReference type="Pfam" id="PF13416">
    <property type="entry name" value="SBP_bac_8"/>
    <property type="match status" value="1"/>
</dbReference>
<dbReference type="PANTHER" id="PTHR30006:SF3">
    <property type="entry name" value="THIAMINE-BINDING PERIPLASMIC PROTEIN"/>
    <property type="match status" value="1"/>
</dbReference>
<evidence type="ECO:0000313" key="6">
    <source>
        <dbReference type="Proteomes" id="UP001149411"/>
    </source>
</evidence>
<proteinExistence type="predicted"/>
<evidence type="ECO:0000256" key="1">
    <source>
        <dbReference type="ARBA" id="ARBA00004418"/>
    </source>
</evidence>
<dbReference type="GO" id="GO:0042597">
    <property type="term" value="C:periplasmic space"/>
    <property type="evidence" value="ECO:0007669"/>
    <property type="project" value="UniProtKB-SubCell"/>
</dbReference>
<dbReference type="GO" id="GO:0030975">
    <property type="term" value="F:thiamine binding"/>
    <property type="evidence" value="ECO:0007669"/>
    <property type="project" value="TreeGrafter"/>
</dbReference>
<keyword evidence="4" id="KW-0574">Periplasm</keyword>
<dbReference type="RefSeq" id="WP_266087093.1">
    <property type="nucleotide sequence ID" value="NZ_RKLV01000006.1"/>
</dbReference>
<dbReference type="PANTHER" id="PTHR30006">
    <property type="entry name" value="THIAMINE-BINDING PERIPLASMIC PROTEIN-RELATED"/>
    <property type="match status" value="1"/>
</dbReference>
<gene>
    <name evidence="5" type="ORF">EGH25_07030</name>
</gene>
<dbReference type="AlphaFoldDB" id="A0A9Q4C542"/>
<dbReference type="GO" id="GO:0030976">
    <property type="term" value="F:thiamine pyrophosphate binding"/>
    <property type="evidence" value="ECO:0007669"/>
    <property type="project" value="TreeGrafter"/>
</dbReference>
<keyword evidence="6" id="KW-1185">Reference proteome</keyword>